<reference evidence="1 2" key="1">
    <citation type="journal article" date="2018" name="MBio">
        <title>Insights into the evolution of host association through the isolation and characterization of a novel human periodontal pathobiont, Desulfobulbus oralis.</title>
        <authorList>
            <person name="Cross K.L."/>
            <person name="Chirania P."/>
            <person name="Xiong W."/>
            <person name="Beall C.J."/>
            <person name="Elkins J.G."/>
            <person name="Giannone R.J."/>
            <person name="Griffen A.L."/>
            <person name="Guss A.M."/>
            <person name="Hettich R.L."/>
            <person name="Joshi S.S."/>
            <person name="Mokrzan E.M."/>
            <person name="Martin R.K."/>
            <person name="Zhulin I.B."/>
            <person name="Leys E.J."/>
            <person name="Podar M."/>
        </authorList>
    </citation>
    <scope>NUCLEOTIDE SEQUENCE [LARGE SCALE GENOMIC DNA]</scope>
    <source>
        <strain evidence="1 2">ORNL</strain>
    </source>
</reference>
<dbReference type="EMBL" id="CP021255">
    <property type="protein sequence ID" value="AVD71660.1"/>
    <property type="molecule type" value="Genomic_DNA"/>
</dbReference>
<proteinExistence type="predicted"/>
<evidence type="ECO:0000313" key="1">
    <source>
        <dbReference type="EMBL" id="AVD71660.1"/>
    </source>
</evidence>
<dbReference type="AlphaFoldDB" id="A0A2L1GPQ3"/>
<protein>
    <submittedName>
        <fullName evidence="1">Uncharacterized protein</fullName>
    </submittedName>
</protein>
<dbReference type="Proteomes" id="UP000239867">
    <property type="component" value="Chromosome"/>
</dbReference>
<evidence type="ECO:0000313" key="2">
    <source>
        <dbReference type="Proteomes" id="UP000239867"/>
    </source>
</evidence>
<sequence length="258" mass="28500">MFGFFKRTPLIEPAVMDWQFDCFEWLLKNTGGFKVFSETVLVQPSSQFFPQQGMTGPELAEALFLQVKEYAGMSDWPCKLEAQDEDPNPVVAPTLVVQDAPSAPAGTFSAMAEGVVITYNPGSISDPMSLIATFAHELSHYLTGSFSEEPPGGWDNWEYAVDVTSVFLGFGIFAANSVVTFSQYAAFDSQGWRTSRSGYLSEAEVIHALGIFAALGGISQSEILEHLKPYLRGLYKRACRELLGQRQRIERLKEIKAG</sequence>
<accession>A0A2L1GPQ3</accession>
<dbReference type="KEGG" id="deo:CAY53_09415"/>
<dbReference type="RefSeq" id="WP_104936901.1">
    <property type="nucleotide sequence ID" value="NZ_CP021255.1"/>
</dbReference>
<gene>
    <name evidence="1" type="ORF">CAY53_09415</name>
</gene>
<organism evidence="1 2">
    <name type="scientific">Desulfobulbus oralis</name>
    <dbReference type="NCBI Taxonomy" id="1986146"/>
    <lineage>
        <taxon>Bacteria</taxon>
        <taxon>Pseudomonadati</taxon>
        <taxon>Thermodesulfobacteriota</taxon>
        <taxon>Desulfobulbia</taxon>
        <taxon>Desulfobulbales</taxon>
        <taxon>Desulfobulbaceae</taxon>
        <taxon>Desulfobulbus</taxon>
    </lineage>
</organism>
<name>A0A2L1GPQ3_9BACT</name>
<keyword evidence="2" id="KW-1185">Reference proteome</keyword>